<organism evidence="5 6">
    <name type="scientific">Candida oxycetoniae</name>
    <dbReference type="NCBI Taxonomy" id="497107"/>
    <lineage>
        <taxon>Eukaryota</taxon>
        <taxon>Fungi</taxon>
        <taxon>Dikarya</taxon>
        <taxon>Ascomycota</taxon>
        <taxon>Saccharomycotina</taxon>
        <taxon>Pichiomycetes</taxon>
        <taxon>Debaryomycetaceae</taxon>
        <taxon>Candida/Lodderomyces clade</taxon>
        <taxon>Candida</taxon>
    </lineage>
</organism>
<dbReference type="PROSITE" id="PS50294">
    <property type="entry name" value="WD_REPEATS_REGION"/>
    <property type="match status" value="2"/>
</dbReference>
<dbReference type="Proteomes" id="UP001202479">
    <property type="component" value="Unassembled WGS sequence"/>
</dbReference>
<evidence type="ECO:0000256" key="2">
    <source>
        <dbReference type="ARBA" id="ARBA00022737"/>
    </source>
</evidence>
<dbReference type="PROSITE" id="PS50082">
    <property type="entry name" value="WD_REPEATS_2"/>
    <property type="match status" value="5"/>
</dbReference>
<accession>A0AAI9WXI1</accession>
<gene>
    <name evidence="5" type="ORF">KGF56_003425</name>
</gene>
<evidence type="ECO:0000256" key="4">
    <source>
        <dbReference type="SAM" id="MobiDB-lite"/>
    </source>
</evidence>
<dbReference type="PANTHER" id="PTHR19856">
    <property type="entry name" value="WD-REPEATCONTAINING PROTEIN WDR1"/>
    <property type="match status" value="1"/>
</dbReference>
<dbReference type="GeneID" id="73381040"/>
<evidence type="ECO:0000313" key="6">
    <source>
        <dbReference type="Proteomes" id="UP001202479"/>
    </source>
</evidence>
<dbReference type="GO" id="GO:0030042">
    <property type="term" value="P:actin filament depolymerization"/>
    <property type="evidence" value="ECO:0007669"/>
    <property type="project" value="TreeGrafter"/>
</dbReference>
<dbReference type="Pfam" id="PF00400">
    <property type="entry name" value="WD40"/>
    <property type="match status" value="6"/>
</dbReference>
<dbReference type="GO" id="GO:0051015">
    <property type="term" value="F:actin filament binding"/>
    <property type="evidence" value="ECO:0007669"/>
    <property type="project" value="TreeGrafter"/>
</dbReference>
<evidence type="ECO:0000256" key="3">
    <source>
        <dbReference type="PROSITE-ProRule" id="PRU00221"/>
    </source>
</evidence>
<sequence>MSIKPVAITSPQPSTQRGQTTHLSYDVVNDRVAYVNGKSIIVRPSDFNFENLEEMVVTIFCKHIHPTSAVRFSPSGFYIASGDTFGQVKIWDASLKQGQEVFEQPMVKTELQVMSGAIKDIAWDAENKRLIAVGDGKEKFGYAFTWDSGNSIGDIQGHSSSINAVDIKRQRPYRAATVGDDFAMVFFQGPPFKFDKSLRGLHSNAVRDVKFSANGEHLVSVGSDRSICIYNGKTGELVKKIENAHDGGISSVEWVPDSNEYFITASADGSLKKWDINEGVEVEKYKVSEPCSISRQQVGLAVTNKYVISLSANGDLNYFSHDGKLVHVLTGHQSPVTKVLFQKPYLYSGGSDGKFLKQEINSKGPKSFPMNNNKDQHHSNYLVDILADGDFLFTIGWDDVLKKWENGNVTNSVELPNQPKQLIKIAPGIIVLFESEIQLYSHDLKLIETFKLSFITTNLVSLTDSSLLLTNTSANTITKLTIDKDLKIKQAEGQLLTLRSPPTLIRVSPNGQYVSVADSTGKYTLLDANLEVVTTRWAFHTSKVFDAQWTSDSKYLISGGLDGGLLLYSVEKPSKVVKYPLAHASGVSSLTWIDYDPAKKAGAFVSAGLDGTIRTWQVEL</sequence>
<keyword evidence="1 3" id="KW-0853">WD repeat</keyword>
<dbReference type="InterPro" id="IPR001680">
    <property type="entry name" value="WD40_rpt"/>
</dbReference>
<keyword evidence="6" id="KW-1185">Reference proteome</keyword>
<dbReference type="CDD" id="cd00200">
    <property type="entry name" value="WD40"/>
    <property type="match status" value="1"/>
</dbReference>
<evidence type="ECO:0000313" key="5">
    <source>
        <dbReference type="EMBL" id="KAI3403790.2"/>
    </source>
</evidence>
<dbReference type="Gene3D" id="2.130.10.10">
    <property type="entry name" value="YVTN repeat-like/Quinoprotein amine dehydrogenase"/>
    <property type="match status" value="2"/>
</dbReference>
<dbReference type="InterPro" id="IPR036322">
    <property type="entry name" value="WD40_repeat_dom_sf"/>
</dbReference>
<dbReference type="FunFam" id="2.130.10.10:FF:000102">
    <property type="entry name" value="Actin-interacting protein 1"/>
    <property type="match status" value="1"/>
</dbReference>
<reference evidence="5" key="1">
    <citation type="journal article" date="2022" name="DNA Res.">
        <title>Genome analysis of five recently described species of the CUG-Ser clade uncovers Candida theae as a new hybrid lineage with pathogenic potential in the Candida parapsilosis species complex.</title>
        <authorList>
            <person name="Mixao V."/>
            <person name="Del Olmo V."/>
            <person name="Hegedusova E."/>
            <person name="Saus E."/>
            <person name="Pryszcz L."/>
            <person name="Cillingova A."/>
            <person name="Nosek J."/>
            <person name="Gabaldon T."/>
        </authorList>
    </citation>
    <scope>NUCLEOTIDE SEQUENCE</scope>
    <source>
        <strain evidence="5">CBS 10844</strain>
    </source>
</reference>
<feature type="compositionally biased region" description="Polar residues" evidence="4">
    <location>
        <begin position="9"/>
        <end position="20"/>
    </location>
</feature>
<dbReference type="PANTHER" id="PTHR19856:SF0">
    <property type="entry name" value="WD REPEAT-CONTAINING PROTEIN 1"/>
    <property type="match status" value="1"/>
</dbReference>
<dbReference type="RefSeq" id="XP_049179537.1">
    <property type="nucleotide sequence ID" value="XM_049324757.1"/>
</dbReference>
<name>A0AAI9WXI1_9ASCO</name>
<dbReference type="InterPro" id="IPR015943">
    <property type="entry name" value="WD40/YVTN_repeat-like_dom_sf"/>
</dbReference>
<keyword evidence="2" id="KW-0677">Repeat</keyword>
<dbReference type="GO" id="GO:0030864">
    <property type="term" value="C:cortical actin cytoskeleton"/>
    <property type="evidence" value="ECO:0007669"/>
    <property type="project" value="TreeGrafter"/>
</dbReference>
<comment type="caution">
    <text evidence="5">The sequence shown here is derived from an EMBL/GenBank/DDBJ whole genome shotgun (WGS) entry which is preliminary data.</text>
</comment>
<protein>
    <submittedName>
        <fullName evidence="5">AIP1</fullName>
    </submittedName>
</protein>
<feature type="repeat" description="WD" evidence="3">
    <location>
        <begin position="199"/>
        <end position="240"/>
    </location>
</feature>
<feature type="repeat" description="WD" evidence="3">
    <location>
        <begin position="60"/>
        <end position="92"/>
    </location>
</feature>
<evidence type="ECO:0000256" key="1">
    <source>
        <dbReference type="ARBA" id="ARBA00022574"/>
    </source>
</evidence>
<feature type="repeat" description="WD" evidence="3">
    <location>
        <begin position="537"/>
        <end position="578"/>
    </location>
</feature>
<feature type="region of interest" description="Disordered" evidence="4">
    <location>
        <begin position="1"/>
        <end position="20"/>
    </location>
</feature>
<feature type="repeat" description="WD" evidence="3">
    <location>
        <begin position="242"/>
        <end position="284"/>
    </location>
</feature>
<feature type="repeat" description="WD" evidence="3">
    <location>
        <begin position="604"/>
        <end position="620"/>
    </location>
</feature>
<proteinExistence type="predicted"/>
<dbReference type="SUPFAM" id="SSF50978">
    <property type="entry name" value="WD40 repeat-like"/>
    <property type="match status" value="2"/>
</dbReference>
<dbReference type="AlphaFoldDB" id="A0AAI9WXI1"/>
<dbReference type="SMART" id="SM00320">
    <property type="entry name" value="WD40"/>
    <property type="match status" value="9"/>
</dbReference>
<dbReference type="EMBL" id="JAHUZD010000120">
    <property type="protein sequence ID" value="KAI3403790.2"/>
    <property type="molecule type" value="Genomic_DNA"/>
</dbReference>